<dbReference type="CDD" id="cd06550">
    <property type="entry name" value="TM_ABC_iron-siderophores_like"/>
    <property type="match status" value="1"/>
</dbReference>
<evidence type="ECO:0000313" key="10">
    <source>
        <dbReference type="Proteomes" id="UP000241444"/>
    </source>
</evidence>
<dbReference type="GO" id="GO:0022857">
    <property type="term" value="F:transmembrane transporter activity"/>
    <property type="evidence" value="ECO:0007669"/>
    <property type="project" value="InterPro"/>
</dbReference>
<dbReference type="GO" id="GO:0033214">
    <property type="term" value="P:siderophore-iron import into cell"/>
    <property type="evidence" value="ECO:0007669"/>
    <property type="project" value="TreeGrafter"/>
</dbReference>
<keyword evidence="3" id="KW-0813">Transport</keyword>
<evidence type="ECO:0000256" key="2">
    <source>
        <dbReference type="ARBA" id="ARBA00007935"/>
    </source>
</evidence>
<keyword evidence="4" id="KW-1003">Cell membrane</keyword>
<dbReference type="Proteomes" id="UP000241444">
    <property type="component" value="Unassembled WGS sequence"/>
</dbReference>
<dbReference type="Gene3D" id="1.10.3470.10">
    <property type="entry name" value="ABC transporter involved in vitamin B12 uptake, BtuC"/>
    <property type="match status" value="1"/>
</dbReference>
<dbReference type="GO" id="GO:0005886">
    <property type="term" value="C:plasma membrane"/>
    <property type="evidence" value="ECO:0007669"/>
    <property type="project" value="UniProtKB-SubCell"/>
</dbReference>
<evidence type="ECO:0000256" key="3">
    <source>
        <dbReference type="ARBA" id="ARBA00022448"/>
    </source>
</evidence>
<evidence type="ECO:0000256" key="5">
    <source>
        <dbReference type="ARBA" id="ARBA00022692"/>
    </source>
</evidence>
<gene>
    <name evidence="9" type="ORF">CU102_00785</name>
</gene>
<keyword evidence="7 8" id="KW-0472">Membrane</keyword>
<feature type="transmembrane region" description="Helical" evidence="8">
    <location>
        <begin position="270"/>
        <end position="295"/>
    </location>
</feature>
<dbReference type="InterPro" id="IPR037294">
    <property type="entry name" value="ABC_BtuC-like"/>
</dbReference>
<feature type="transmembrane region" description="Helical" evidence="8">
    <location>
        <begin position="301"/>
        <end position="320"/>
    </location>
</feature>
<keyword evidence="10" id="KW-1185">Reference proteome</keyword>
<dbReference type="AlphaFoldDB" id="A0A2P7BVZ0"/>
<evidence type="ECO:0000256" key="7">
    <source>
        <dbReference type="ARBA" id="ARBA00023136"/>
    </source>
</evidence>
<accession>A0A2P7BVZ0</accession>
<feature type="transmembrane region" description="Helical" evidence="8">
    <location>
        <begin position="188"/>
        <end position="204"/>
    </location>
</feature>
<reference evidence="10" key="1">
    <citation type="submission" date="2017-11" db="EMBL/GenBank/DDBJ databases">
        <authorList>
            <person name="Kuznetsova I."/>
            <person name="Sazanova A."/>
            <person name="Chirak E."/>
            <person name="Safronova V."/>
            <person name="Willems A."/>
        </authorList>
    </citation>
    <scope>NUCLEOTIDE SEQUENCE [LARGE SCALE GENOMIC DNA]</scope>
    <source>
        <strain evidence="10">STM 196</strain>
    </source>
</reference>
<feature type="transmembrane region" description="Helical" evidence="8">
    <location>
        <begin position="232"/>
        <end position="258"/>
    </location>
</feature>
<evidence type="ECO:0000256" key="6">
    <source>
        <dbReference type="ARBA" id="ARBA00022989"/>
    </source>
</evidence>
<dbReference type="Pfam" id="PF01032">
    <property type="entry name" value="FecCD"/>
    <property type="match status" value="1"/>
</dbReference>
<dbReference type="PANTHER" id="PTHR30472">
    <property type="entry name" value="FERRIC ENTEROBACTIN TRANSPORT SYSTEM PERMEASE PROTEIN"/>
    <property type="match status" value="1"/>
</dbReference>
<evidence type="ECO:0000313" key="9">
    <source>
        <dbReference type="EMBL" id="PSH70625.1"/>
    </source>
</evidence>
<feature type="transmembrane region" description="Helical" evidence="8">
    <location>
        <begin position="55"/>
        <end position="72"/>
    </location>
</feature>
<comment type="subcellular location">
    <subcellularLocation>
        <location evidence="1">Cell membrane</location>
        <topology evidence="1">Multi-pass membrane protein</topology>
    </subcellularLocation>
</comment>
<dbReference type="FunFam" id="1.10.3470.10:FF:000001">
    <property type="entry name" value="Vitamin B12 ABC transporter permease BtuC"/>
    <property type="match status" value="1"/>
</dbReference>
<proteinExistence type="inferred from homology"/>
<dbReference type="EMBL" id="PGGO01000001">
    <property type="protein sequence ID" value="PSH70625.1"/>
    <property type="molecule type" value="Genomic_DNA"/>
</dbReference>
<sequence>MVLVIALALVSVAYGSAVIPLPDVLGALAHAVGLGDQATSAPIERIIVDLRLPRVLLAVCVGAGLGIVGAMLQTVTRNDLADPFLFGLSSGAAAGAVSVITVLGDRFGIWTLPIAAFCGGMLAAISVLLLVRRVQGQGPERLILAGLAVSFLFAALTNYMVFSGDQRAAHSVLFWTLGGLGLARWDNLPLSLLGLAAILIYALANHRNLDAFLAGESTAESLGVRVTRTRNMVFIVCAFSTAIFVSVAGVIGFVGLMIPHIARRFAGPLHAGLVVTCALFGAMLILLSDLAARLLLAPQELPIGIVTSSVGAFFVVTTLLRRQTGN</sequence>
<protein>
    <submittedName>
        <fullName evidence="9">ABC transporter permease</fullName>
    </submittedName>
</protein>
<keyword evidence="5 8" id="KW-0812">Transmembrane</keyword>
<keyword evidence="6 8" id="KW-1133">Transmembrane helix</keyword>
<dbReference type="RefSeq" id="WP_106709062.1">
    <property type="nucleotide sequence ID" value="NZ_PGGO01000001.1"/>
</dbReference>
<organism evidence="9 10">
    <name type="scientific">Phyllobacterium brassicacearum</name>
    <dbReference type="NCBI Taxonomy" id="314235"/>
    <lineage>
        <taxon>Bacteria</taxon>
        <taxon>Pseudomonadati</taxon>
        <taxon>Pseudomonadota</taxon>
        <taxon>Alphaproteobacteria</taxon>
        <taxon>Hyphomicrobiales</taxon>
        <taxon>Phyllobacteriaceae</taxon>
        <taxon>Phyllobacterium</taxon>
    </lineage>
</organism>
<evidence type="ECO:0000256" key="8">
    <source>
        <dbReference type="SAM" id="Phobius"/>
    </source>
</evidence>
<dbReference type="OrthoDB" id="9811975at2"/>
<dbReference type="InterPro" id="IPR000522">
    <property type="entry name" value="ABC_transptr_permease_BtuC"/>
</dbReference>
<dbReference type="PANTHER" id="PTHR30472:SF67">
    <property type="entry name" value="PERMEASE OF ABC TRANSPORTER-RELATED"/>
    <property type="match status" value="1"/>
</dbReference>
<dbReference type="SUPFAM" id="SSF81345">
    <property type="entry name" value="ABC transporter involved in vitamin B12 uptake, BtuC"/>
    <property type="match status" value="1"/>
</dbReference>
<evidence type="ECO:0000256" key="1">
    <source>
        <dbReference type="ARBA" id="ARBA00004651"/>
    </source>
</evidence>
<feature type="transmembrane region" description="Helical" evidence="8">
    <location>
        <begin position="142"/>
        <end position="162"/>
    </location>
</feature>
<feature type="transmembrane region" description="Helical" evidence="8">
    <location>
        <begin position="84"/>
        <end position="103"/>
    </location>
</feature>
<comment type="similarity">
    <text evidence="2">Belongs to the binding-protein-dependent transport system permease family. FecCD subfamily.</text>
</comment>
<feature type="transmembrane region" description="Helical" evidence="8">
    <location>
        <begin position="109"/>
        <end position="130"/>
    </location>
</feature>
<comment type="caution">
    <text evidence="9">The sequence shown here is derived from an EMBL/GenBank/DDBJ whole genome shotgun (WGS) entry which is preliminary data.</text>
</comment>
<evidence type="ECO:0000256" key="4">
    <source>
        <dbReference type="ARBA" id="ARBA00022475"/>
    </source>
</evidence>
<name>A0A2P7BVZ0_9HYPH</name>